<gene>
    <name evidence="1" type="ORF">JDV02_001899</name>
</gene>
<dbReference type="OrthoDB" id="2435678at2759"/>
<dbReference type="GeneID" id="72063860"/>
<protein>
    <submittedName>
        <fullName evidence="1">Uncharacterized protein</fullName>
    </submittedName>
</protein>
<dbReference type="KEGG" id="ptkz:JDV02_001899"/>
<dbReference type="AlphaFoldDB" id="A0A9Q8V821"/>
<dbReference type="Proteomes" id="UP000829364">
    <property type="component" value="Chromosome 2"/>
</dbReference>
<name>A0A9Q8V821_9HYPO</name>
<dbReference type="EMBL" id="CP086355">
    <property type="protein sequence ID" value="UNI15362.1"/>
    <property type="molecule type" value="Genomic_DNA"/>
</dbReference>
<evidence type="ECO:0000313" key="2">
    <source>
        <dbReference type="Proteomes" id="UP000829364"/>
    </source>
</evidence>
<organism evidence="1 2">
    <name type="scientific">Purpureocillium takamizusanense</name>
    <dbReference type="NCBI Taxonomy" id="2060973"/>
    <lineage>
        <taxon>Eukaryota</taxon>
        <taxon>Fungi</taxon>
        <taxon>Dikarya</taxon>
        <taxon>Ascomycota</taxon>
        <taxon>Pezizomycotina</taxon>
        <taxon>Sordariomycetes</taxon>
        <taxon>Hypocreomycetidae</taxon>
        <taxon>Hypocreales</taxon>
        <taxon>Ophiocordycipitaceae</taxon>
        <taxon>Purpureocillium</taxon>
    </lineage>
</organism>
<dbReference type="RefSeq" id="XP_047838843.1">
    <property type="nucleotide sequence ID" value="XM_047982873.1"/>
</dbReference>
<reference evidence="1" key="1">
    <citation type="submission" date="2021-11" db="EMBL/GenBank/DDBJ databases">
        <title>Purpureocillium_takamizusanense_genome.</title>
        <authorList>
            <person name="Nguyen N.-H."/>
        </authorList>
    </citation>
    <scope>NUCLEOTIDE SEQUENCE</scope>
    <source>
        <strain evidence="1">PT3</strain>
    </source>
</reference>
<sequence>MNLADLRKEIVAWEASATIAFPRIRRYTLTFIDEVLPIWPILSVQQVYAAFMSHYGRLQLGIDDITPEYRIFSYILAIGSLLCHLRNPDEERIEEAHCGHWPIFDAYTRGPLDRIVQIQLLALEYLHSRYTGLNSEPRFMGLARNMQPGNYASWFHTVVLWTCFNLVWDHPGSAPLDLNPQNLPQPQKEYFTAEFGDNAWDKFVARAYNNQQYFNIRSGALMMDDAALLEDAGLDNAWIMHKAGPLDHLQDIAINTPHEPYPSVTLKVAREYVWRCERRLREIQRLDIVNRLFMQPQ</sequence>
<accession>A0A9Q8V821</accession>
<proteinExistence type="predicted"/>
<evidence type="ECO:0000313" key="1">
    <source>
        <dbReference type="EMBL" id="UNI15362.1"/>
    </source>
</evidence>
<keyword evidence="2" id="KW-1185">Reference proteome</keyword>